<dbReference type="Gene3D" id="2.60.40.150">
    <property type="entry name" value="C2 domain"/>
    <property type="match status" value="1"/>
</dbReference>
<evidence type="ECO:0000256" key="1">
    <source>
        <dbReference type="ARBA" id="ARBA00022723"/>
    </source>
</evidence>
<sequence>MDGWMKSMQREVDHGTWNITVIEVKDIKPGKFVTKRDPYVKLIGNELNGQTEVVPGETSPVYETEFSMKATESENFLIIECWDHNEYAAHELIGKTIISLDDQQSGWFELKGKLQENVAMINLNFSRCIPCKEPHDECCAVPPCAFM</sequence>
<gene>
    <name evidence="4" type="ORF">FJAP1339_LOCUS12052</name>
</gene>
<keyword evidence="2" id="KW-0106">Calcium</keyword>
<protein>
    <recommendedName>
        <fullName evidence="3">C2 domain-containing protein</fullName>
    </recommendedName>
</protein>
<accession>A0A7S2V6C6</accession>
<dbReference type="GO" id="GO:0016020">
    <property type="term" value="C:membrane"/>
    <property type="evidence" value="ECO:0007669"/>
    <property type="project" value="TreeGrafter"/>
</dbReference>
<dbReference type="EMBL" id="HBHR01023475">
    <property type="protein sequence ID" value="CAD9874893.1"/>
    <property type="molecule type" value="Transcribed_RNA"/>
</dbReference>
<proteinExistence type="predicted"/>
<dbReference type="InterPro" id="IPR035892">
    <property type="entry name" value="C2_domain_sf"/>
</dbReference>
<evidence type="ECO:0000256" key="2">
    <source>
        <dbReference type="ARBA" id="ARBA00022837"/>
    </source>
</evidence>
<dbReference type="PANTHER" id="PTHR45911">
    <property type="entry name" value="C2 DOMAIN-CONTAINING PROTEIN"/>
    <property type="match status" value="1"/>
</dbReference>
<evidence type="ECO:0000259" key="3">
    <source>
        <dbReference type="PROSITE" id="PS50004"/>
    </source>
</evidence>
<reference evidence="4" key="1">
    <citation type="submission" date="2021-01" db="EMBL/GenBank/DDBJ databases">
        <authorList>
            <person name="Corre E."/>
            <person name="Pelletier E."/>
            <person name="Niang G."/>
            <person name="Scheremetjew M."/>
            <person name="Finn R."/>
            <person name="Kale V."/>
            <person name="Holt S."/>
            <person name="Cochrane G."/>
            <person name="Meng A."/>
            <person name="Brown T."/>
            <person name="Cohen L."/>
        </authorList>
    </citation>
    <scope>NUCLEOTIDE SEQUENCE</scope>
    <source>
        <strain evidence="4">CCMP1661</strain>
    </source>
</reference>
<dbReference type="PANTHER" id="PTHR45911:SF4">
    <property type="entry name" value="MULTIPLE C2 AND TRANSMEMBRANE DOMAIN-CONTAINING PROTEIN"/>
    <property type="match status" value="1"/>
</dbReference>
<dbReference type="GO" id="GO:0005509">
    <property type="term" value="F:calcium ion binding"/>
    <property type="evidence" value="ECO:0007669"/>
    <property type="project" value="TreeGrafter"/>
</dbReference>
<dbReference type="InterPro" id="IPR000008">
    <property type="entry name" value="C2_dom"/>
</dbReference>
<dbReference type="Pfam" id="PF00168">
    <property type="entry name" value="C2"/>
    <property type="match status" value="1"/>
</dbReference>
<dbReference type="AlphaFoldDB" id="A0A7S2V6C6"/>
<dbReference type="SUPFAM" id="SSF49562">
    <property type="entry name" value="C2 domain (Calcium/lipid-binding domain, CaLB)"/>
    <property type="match status" value="1"/>
</dbReference>
<evidence type="ECO:0000313" key="4">
    <source>
        <dbReference type="EMBL" id="CAD9874893.1"/>
    </source>
</evidence>
<dbReference type="SMART" id="SM00239">
    <property type="entry name" value="C2"/>
    <property type="match status" value="1"/>
</dbReference>
<name>A0A7S2V6C6_9STRA</name>
<dbReference type="PROSITE" id="PS50004">
    <property type="entry name" value="C2"/>
    <property type="match status" value="1"/>
</dbReference>
<organism evidence="4">
    <name type="scientific">Fibrocapsa japonica</name>
    <dbReference type="NCBI Taxonomy" id="94617"/>
    <lineage>
        <taxon>Eukaryota</taxon>
        <taxon>Sar</taxon>
        <taxon>Stramenopiles</taxon>
        <taxon>Ochrophyta</taxon>
        <taxon>Raphidophyceae</taxon>
        <taxon>Chattonellales</taxon>
        <taxon>Chattonellaceae</taxon>
        <taxon>Fibrocapsa</taxon>
    </lineage>
</organism>
<feature type="domain" description="C2" evidence="3">
    <location>
        <begin position="1"/>
        <end position="114"/>
    </location>
</feature>
<dbReference type="CDD" id="cd00030">
    <property type="entry name" value="C2"/>
    <property type="match status" value="1"/>
</dbReference>
<keyword evidence="1" id="KW-0479">Metal-binding</keyword>